<gene>
    <name evidence="2" type="ORF">N7603_00625</name>
</gene>
<keyword evidence="3" id="KW-1185">Reference proteome</keyword>
<protein>
    <submittedName>
        <fullName evidence="2">Glycosyltransferase</fullName>
    </submittedName>
</protein>
<dbReference type="Pfam" id="PF04488">
    <property type="entry name" value="Gly_transf_sug"/>
    <property type="match status" value="1"/>
</dbReference>
<dbReference type="InterPro" id="IPR051706">
    <property type="entry name" value="Glycosyltransferase_domain"/>
</dbReference>
<dbReference type="PANTHER" id="PTHR32385:SF15">
    <property type="entry name" value="INOSITOL PHOSPHOCERAMIDE MANNOSYLTRANSFERASE 1"/>
    <property type="match status" value="1"/>
</dbReference>
<keyword evidence="1" id="KW-0808">Transferase</keyword>
<evidence type="ECO:0000313" key="3">
    <source>
        <dbReference type="Proteomes" id="UP001209076"/>
    </source>
</evidence>
<dbReference type="SUPFAM" id="SSF53448">
    <property type="entry name" value="Nucleotide-diphospho-sugar transferases"/>
    <property type="match status" value="1"/>
</dbReference>
<name>A0ABT2PTK8_9MOLU</name>
<organism evidence="2 3">
    <name type="scientific">Paracholeplasma vituli</name>
    <dbReference type="NCBI Taxonomy" id="69473"/>
    <lineage>
        <taxon>Bacteria</taxon>
        <taxon>Bacillati</taxon>
        <taxon>Mycoplasmatota</taxon>
        <taxon>Mollicutes</taxon>
        <taxon>Acholeplasmatales</taxon>
        <taxon>Acholeplasmataceae</taxon>
        <taxon>Paracholeplasma</taxon>
    </lineage>
</organism>
<evidence type="ECO:0000256" key="1">
    <source>
        <dbReference type="ARBA" id="ARBA00022679"/>
    </source>
</evidence>
<dbReference type="InterPro" id="IPR029044">
    <property type="entry name" value="Nucleotide-diphossugar_trans"/>
</dbReference>
<dbReference type="PANTHER" id="PTHR32385">
    <property type="entry name" value="MANNOSYL PHOSPHORYLINOSITOL CERAMIDE SYNTHASE"/>
    <property type="match status" value="1"/>
</dbReference>
<dbReference type="Proteomes" id="UP001209076">
    <property type="component" value="Unassembled WGS sequence"/>
</dbReference>
<proteinExistence type="predicted"/>
<comment type="caution">
    <text evidence="2">The sequence shown here is derived from an EMBL/GenBank/DDBJ whole genome shotgun (WGS) entry which is preliminary data.</text>
</comment>
<reference evidence="3" key="1">
    <citation type="submission" date="2023-07" db="EMBL/GenBank/DDBJ databases">
        <title>Novel Mycoplasma species identified in domestic and wild animals.</title>
        <authorList>
            <person name="Volokhov D.V."/>
            <person name="Furtak V.A."/>
            <person name="Zagorodnyaya T.A."/>
        </authorList>
    </citation>
    <scope>NUCLEOTIDE SEQUENCE [LARGE SCALE GENOMIC DNA]</scope>
    <source>
        <strain evidence="3">92-19</strain>
    </source>
</reference>
<dbReference type="InterPro" id="IPR007577">
    <property type="entry name" value="GlycoTrfase_DXD_sugar-bd_CS"/>
</dbReference>
<dbReference type="EMBL" id="JAOEGN010000001">
    <property type="protein sequence ID" value="MCU0104165.1"/>
    <property type="molecule type" value="Genomic_DNA"/>
</dbReference>
<accession>A0ABT2PTK8</accession>
<sequence>MIPKVIHYCWFGRNSKPEIFNKCLKSWKKHCPDYQIIEWNEDNVDLDKFAFAKEALEHKKFAFVSDQVRFNVLYNYGGIYLDTDVELIKSLDDLLTNQSFMGIEIDNLVAPGLIVGAVAKSKVIKEFVDLYDRLEFINSDLTLNLTTVVTYASQIINKIGKITNTKISQFEGITIYPIEYFNPIDIRHTKKHLSKKTYSIHHYQGSWLTDGQKKRIERTKKIKKILGNKIYNILYKVKLKLWRRGSK</sequence>
<evidence type="ECO:0000313" key="2">
    <source>
        <dbReference type="EMBL" id="MCU0104165.1"/>
    </source>
</evidence>
<dbReference type="Gene3D" id="3.90.550.20">
    <property type="match status" value="1"/>
</dbReference>
<dbReference type="RefSeq" id="WP_262095377.1">
    <property type="nucleotide sequence ID" value="NZ_JAOEGN010000001.1"/>
</dbReference>